<evidence type="ECO:0000313" key="1">
    <source>
        <dbReference type="EMBL" id="GAA2176415.1"/>
    </source>
</evidence>
<gene>
    <name evidence="1" type="ORF">GCM10009846_30140</name>
</gene>
<reference evidence="2" key="1">
    <citation type="journal article" date="2019" name="Int. J. Syst. Evol. Microbiol.">
        <title>The Global Catalogue of Microorganisms (GCM) 10K type strain sequencing project: providing services to taxonomists for standard genome sequencing and annotation.</title>
        <authorList>
            <consortium name="The Broad Institute Genomics Platform"/>
            <consortium name="The Broad Institute Genome Sequencing Center for Infectious Disease"/>
            <person name="Wu L."/>
            <person name="Ma J."/>
        </authorList>
    </citation>
    <scope>NUCLEOTIDE SEQUENCE [LARGE SCALE GENOMIC DNA]</scope>
    <source>
        <strain evidence="2">JCM 16026</strain>
    </source>
</reference>
<accession>A0ABP5MP66</accession>
<evidence type="ECO:0000313" key="2">
    <source>
        <dbReference type="Proteomes" id="UP001501599"/>
    </source>
</evidence>
<sequence length="127" mass="13175">MPHPLARLVAPVIVGVAAGIGAVVAQSVLVRRGPVQPSLGAPERPLAFQGWWSSNESSPMAYAHPAVVFVDGATGTVVDSWDRRTRSRVANPRVVGSEPLSTDAISVLDATTGDVLQALPVEGMARG</sequence>
<name>A0ABP5MP66_9MICO</name>
<keyword evidence="2" id="KW-1185">Reference proteome</keyword>
<dbReference type="Proteomes" id="UP001501599">
    <property type="component" value="Unassembled WGS sequence"/>
</dbReference>
<protein>
    <submittedName>
        <fullName evidence="1">Uncharacterized protein</fullName>
    </submittedName>
</protein>
<comment type="caution">
    <text evidence="1">The sequence shown here is derived from an EMBL/GenBank/DDBJ whole genome shotgun (WGS) entry which is preliminary data.</text>
</comment>
<organism evidence="1 2">
    <name type="scientific">Agrococcus versicolor</name>
    <dbReference type="NCBI Taxonomy" id="501482"/>
    <lineage>
        <taxon>Bacteria</taxon>
        <taxon>Bacillati</taxon>
        <taxon>Actinomycetota</taxon>
        <taxon>Actinomycetes</taxon>
        <taxon>Micrococcales</taxon>
        <taxon>Microbacteriaceae</taxon>
        <taxon>Agrococcus</taxon>
    </lineage>
</organism>
<dbReference type="RefSeq" id="WP_344344908.1">
    <property type="nucleotide sequence ID" value="NZ_BAAAQT010000008.1"/>
</dbReference>
<proteinExistence type="predicted"/>
<dbReference type="EMBL" id="BAAAQT010000008">
    <property type="protein sequence ID" value="GAA2176415.1"/>
    <property type="molecule type" value="Genomic_DNA"/>
</dbReference>